<evidence type="ECO:0000313" key="8">
    <source>
        <dbReference type="EMBL" id="MBB5199788.1"/>
    </source>
</evidence>
<protein>
    <submittedName>
        <fullName evidence="8">Threonine/homoserine/homoserine lactone efflux protein</fullName>
    </submittedName>
</protein>
<keyword evidence="3" id="KW-1003">Cell membrane</keyword>
<name>A0A840RS11_9BURK</name>
<dbReference type="PIRSF" id="PIRSF006324">
    <property type="entry name" value="LeuE"/>
    <property type="match status" value="1"/>
</dbReference>
<evidence type="ECO:0000256" key="6">
    <source>
        <dbReference type="ARBA" id="ARBA00023136"/>
    </source>
</evidence>
<comment type="caution">
    <text evidence="8">The sequence shown here is derived from an EMBL/GenBank/DDBJ whole genome shotgun (WGS) entry which is preliminary data.</text>
</comment>
<evidence type="ECO:0000256" key="1">
    <source>
        <dbReference type="ARBA" id="ARBA00004651"/>
    </source>
</evidence>
<evidence type="ECO:0000256" key="5">
    <source>
        <dbReference type="ARBA" id="ARBA00022989"/>
    </source>
</evidence>
<evidence type="ECO:0000256" key="4">
    <source>
        <dbReference type="ARBA" id="ARBA00022692"/>
    </source>
</evidence>
<dbReference type="RefSeq" id="WP_168056166.1">
    <property type="nucleotide sequence ID" value="NZ_JAAOZT010000009.1"/>
</dbReference>
<dbReference type="AlphaFoldDB" id="A0A840RS11"/>
<dbReference type="GO" id="GO:0005886">
    <property type="term" value="C:plasma membrane"/>
    <property type="evidence" value="ECO:0007669"/>
    <property type="project" value="UniProtKB-SubCell"/>
</dbReference>
<dbReference type="GO" id="GO:0015820">
    <property type="term" value="P:L-leucine transport"/>
    <property type="evidence" value="ECO:0007669"/>
    <property type="project" value="TreeGrafter"/>
</dbReference>
<feature type="transmembrane region" description="Helical" evidence="7">
    <location>
        <begin position="133"/>
        <end position="154"/>
    </location>
</feature>
<sequence>MNAFFYPLGIASAGNLIVATAIFLILPGPGTFCILTSASRHGLRGGLSSVIGVMMGDAVLMFLAAIGVAALLHANLVLFKGLQYIGAVYLAWLGYKLFRAKGKGEGASASINVNNSGGVRAVSSTLVDWRRGFFVTLINPKAIIFYMAFFPLFIDPVTQRGSITFLTMGVIISSCTLIYGSLLVLAGNAVAKHMARHRLLAQLASKAAGIFLIGFGIKLTTS</sequence>
<evidence type="ECO:0000256" key="2">
    <source>
        <dbReference type="ARBA" id="ARBA00007928"/>
    </source>
</evidence>
<feature type="transmembrane region" description="Helical" evidence="7">
    <location>
        <begin position="199"/>
        <end position="217"/>
    </location>
</feature>
<keyword evidence="9" id="KW-1185">Reference proteome</keyword>
<reference evidence="8 9" key="1">
    <citation type="submission" date="2020-08" db="EMBL/GenBank/DDBJ databases">
        <title>Genomic Encyclopedia of Type Strains, Phase IV (KMG-IV): sequencing the most valuable type-strain genomes for metagenomic binning, comparative biology and taxonomic classification.</title>
        <authorList>
            <person name="Goeker M."/>
        </authorList>
    </citation>
    <scope>NUCLEOTIDE SEQUENCE [LARGE SCALE GENOMIC DNA]</scope>
    <source>
        <strain evidence="8 9">DSM 23240</strain>
    </source>
</reference>
<evidence type="ECO:0000256" key="7">
    <source>
        <dbReference type="SAM" id="Phobius"/>
    </source>
</evidence>
<feature type="transmembrane region" description="Helical" evidence="7">
    <location>
        <begin position="166"/>
        <end position="187"/>
    </location>
</feature>
<organism evidence="8 9">
    <name type="scientific">Glaciimonas immobilis</name>
    <dbReference type="NCBI Taxonomy" id="728004"/>
    <lineage>
        <taxon>Bacteria</taxon>
        <taxon>Pseudomonadati</taxon>
        <taxon>Pseudomonadota</taxon>
        <taxon>Betaproteobacteria</taxon>
        <taxon>Burkholderiales</taxon>
        <taxon>Oxalobacteraceae</taxon>
        <taxon>Glaciimonas</taxon>
    </lineage>
</organism>
<feature type="transmembrane region" description="Helical" evidence="7">
    <location>
        <begin position="77"/>
        <end position="95"/>
    </location>
</feature>
<evidence type="ECO:0000313" key="9">
    <source>
        <dbReference type="Proteomes" id="UP000571084"/>
    </source>
</evidence>
<proteinExistence type="inferred from homology"/>
<gene>
    <name evidence="8" type="ORF">HNR39_001620</name>
</gene>
<accession>A0A840RS11</accession>
<dbReference type="PANTHER" id="PTHR30086">
    <property type="entry name" value="ARGININE EXPORTER PROTEIN ARGO"/>
    <property type="match status" value="1"/>
</dbReference>
<evidence type="ECO:0000256" key="3">
    <source>
        <dbReference type="ARBA" id="ARBA00022475"/>
    </source>
</evidence>
<feature type="transmembrane region" description="Helical" evidence="7">
    <location>
        <begin position="47"/>
        <end position="71"/>
    </location>
</feature>
<comment type="subcellular location">
    <subcellularLocation>
        <location evidence="1">Cell membrane</location>
        <topology evidence="1">Multi-pass membrane protein</topology>
    </subcellularLocation>
</comment>
<dbReference type="InterPro" id="IPR001123">
    <property type="entry name" value="LeuE-type"/>
</dbReference>
<dbReference type="EMBL" id="JACHHQ010000003">
    <property type="protein sequence ID" value="MBB5199788.1"/>
    <property type="molecule type" value="Genomic_DNA"/>
</dbReference>
<keyword evidence="4 7" id="KW-0812">Transmembrane</keyword>
<dbReference type="Pfam" id="PF01810">
    <property type="entry name" value="LysE"/>
    <property type="match status" value="1"/>
</dbReference>
<dbReference type="GO" id="GO:0015190">
    <property type="term" value="F:L-leucine transmembrane transporter activity"/>
    <property type="evidence" value="ECO:0007669"/>
    <property type="project" value="TreeGrafter"/>
</dbReference>
<comment type="similarity">
    <text evidence="2">Belongs to the Rht family.</text>
</comment>
<keyword evidence="6 7" id="KW-0472">Membrane</keyword>
<dbReference type="PANTHER" id="PTHR30086:SF15">
    <property type="entry name" value="LEUCINE EFFLUX PROTEIN"/>
    <property type="match status" value="1"/>
</dbReference>
<dbReference type="Proteomes" id="UP000571084">
    <property type="component" value="Unassembled WGS sequence"/>
</dbReference>
<feature type="transmembrane region" description="Helical" evidence="7">
    <location>
        <begin position="6"/>
        <end position="26"/>
    </location>
</feature>
<dbReference type="NCBIfam" id="NF008201">
    <property type="entry name" value="PRK10958.1"/>
    <property type="match status" value="1"/>
</dbReference>
<keyword evidence="5 7" id="KW-1133">Transmembrane helix</keyword>